<accession>A0ACB9YY38</accession>
<sequence>MFTTFPIPSTSSSRPNPNPSSASPTATTQPPRPRQKRSQVTRACDWCRTHRIKCDTNYPCLNCQARGGQCSNDRTSGIRTLPHAFREIERLRQRHKELQEELEEERNRNRNHTASLVVSSGSQLLAPSGTSGLSQSTPSSLADGEGSSQKYWEGIYIHTAKSPTKTWYGPSSLLYFISRLTVFLASKLQQYRPECWTQPNLDTKTLGGPSDLPDKPADEGDGTPSDDPIEAKEYLTPTQEEYFLDFYWQSYHTSLVVLNEDDFKQYYKSLWAGSRRNRKPSALVDIVIALCMQYGIARARSNSTSLKAADIDAGDAALAGRWYYCRCQTILAYELECPTITTLQCNILSVIWLCCASLQNIADNTLALTARTAQRLGLHLSPPQDVSPCERELRKRLWWSIYVLETKISMRLGRPFLLHPSHTSCGLPGDDHEVAALSGSNFAPLGDHITWLSWNLYNTKLVLVARNVYTAFYDKYPDLFNGDDSQTIYDTTKALETYADFLITHMKDLEGWVKDVPNALKTQRQNRGIPFSTDCSPLEIEQFAPLWVQHQRILLELLYHNICTNLYRPFISFKSTSPSPSPAPSSSSTSPVEYCACSCASHAMAATHIMHQVLSTTDILTGWHEAFQWQWNCAMTLVGFVLAYPNGELAQAAHASIGASLEVLETYSHSFAVAASVASLVRGLGETLDQIVVPPQTESKVPSRDETRRNRIPVPIVPQGEKIVGVVGSADDDVGSTGFDGESIANMRDILEASMEMAFAVDGYNSSNMWWPGMEPTEL</sequence>
<evidence type="ECO:0000313" key="2">
    <source>
        <dbReference type="Proteomes" id="UP001497700"/>
    </source>
</evidence>
<protein>
    <submittedName>
        <fullName evidence="1">Fungal-specific transcription factor domain-containing protein</fullName>
    </submittedName>
</protein>
<dbReference type="EMBL" id="MU393494">
    <property type="protein sequence ID" value="KAI4863939.1"/>
    <property type="molecule type" value="Genomic_DNA"/>
</dbReference>
<organism evidence="1 2">
    <name type="scientific">Hypoxylon rubiginosum</name>
    <dbReference type="NCBI Taxonomy" id="110542"/>
    <lineage>
        <taxon>Eukaryota</taxon>
        <taxon>Fungi</taxon>
        <taxon>Dikarya</taxon>
        <taxon>Ascomycota</taxon>
        <taxon>Pezizomycotina</taxon>
        <taxon>Sordariomycetes</taxon>
        <taxon>Xylariomycetidae</taxon>
        <taxon>Xylariales</taxon>
        <taxon>Hypoxylaceae</taxon>
        <taxon>Hypoxylon</taxon>
    </lineage>
</organism>
<comment type="caution">
    <text evidence="1">The sequence shown here is derived from an EMBL/GenBank/DDBJ whole genome shotgun (WGS) entry which is preliminary data.</text>
</comment>
<keyword evidence="2" id="KW-1185">Reference proteome</keyword>
<proteinExistence type="predicted"/>
<name>A0ACB9YY38_9PEZI</name>
<gene>
    <name evidence="1" type="ORF">F4820DRAFT_425229</name>
</gene>
<dbReference type="Proteomes" id="UP001497700">
    <property type="component" value="Unassembled WGS sequence"/>
</dbReference>
<reference evidence="1 2" key="1">
    <citation type="journal article" date="2022" name="New Phytol.">
        <title>Ecological generalism drives hyperdiversity of secondary metabolite gene clusters in xylarialean endophytes.</title>
        <authorList>
            <person name="Franco M.E.E."/>
            <person name="Wisecaver J.H."/>
            <person name="Arnold A.E."/>
            <person name="Ju Y.M."/>
            <person name="Slot J.C."/>
            <person name="Ahrendt S."/>
            <person name="Moore L.P."/>
            <person name="Eastman K.E."/>
            <person name="Scott K."/>
            <person name="Konkel Z."/>
            <person name="Mondo S.J."/>
            <person name="Kuo A."/>
            <person name="Hayes R.D."/>
            <person name="Haridas S."/>
            <person name="Andreopoulos B."/>
            <person name="Riley R."/>
            <person name="LaButti K."/>
            <person name="Pangilinan J."/>
            <person name="Lipzen A."/>
            <person name="Amirebrahimi M."/>
            <person name="Yan J."/>
            <person name="Adam C."/>
            <person name="Keymanesh K."/>
            <person name="Ng V."/>
            <person name="Louie K."/>
            <person name="Northen T."/>
            <person name="Drula E."/>
            <person name="Henrissat B."/>
            <person name="Hsieh H.M."/>
            <person name="Youens-Clark K."/>
            <person name="Lutzoni F."/>
            <person name="Miadlikowska J."/>
            <person name="Eastwood D.C."/>
            <person name="Hamelin R.C."/>
            <person name="Grigoriev I.V."/>
            <person name="U'Ren J.M."/>
        </authorList>
    </citation>
    <scope>NUCLEOTIDE SEQUENCE [LARGE SCALE GENOMIC DNA]</scope>
    <source>
        <strain evidence="1 2">CBS 119005</strain>
    </source>
</reference>
<evidence type="ECO:0000313" key="1">
    <source>
        <dbReference type="EMBL" id="KAI4863939.1"/>
    </source>
</evidence>